<dbReference type="AlphaFoldDB" id="A0A814F2S6"/>
<dbReference type="PROSITE" id="PS00028">
    <property type="entry name" value="ZINC_FINGER_C2H2_1"/>
    <property type="match status" value="1"/>
</dbReference>
<dbReference type="FunFam" id="3.30.40.10:FF:000005">
    <property type="entry name" value="zinc finger protein isoform X1"/>
    <property type="match status" value="1"/>
</dbReference>
<dbReference type="Pfam" id="PF00628">
    <property type="entry name" value="PHD"/>
    <property type="match status" value="2"/>
</dbReference>
<reference evidence="14" key="1">
    <citation type="submission" date="2021-02" db="EMBL/GenBank/DDBJ databases">
        <authorList>
            <person name="Nowell W R."/>
        </authorList>
    </citation>
    <scope>NUCLEOTIDE SEQUENCE</scope>
    <source>
        <strain evidence="14">Ploen Becks lab</strain>
    </source>
</reference>
<evidence type="ECO:0000256" key="10">
    <source>
        <dbReference type="PROSITE-ProRule" id="PRU00042"/>
    </source>
</evidence>
<keyword evidence="15" id="KW-1185">Reference proteome</keyword>
<name>A0A814F2S6_9BILA</name>
<evidence type="ECO:0000259" key="12">
    <source>
        <dbReference type="PROSITE" id="PS50016"/>
    </source>
</evidence>
<proteinExistence type="inferred from homology"/>
<feature type="compositionally biased region" description="Polar residues" evidence="11">
    <location>
        <begin position="308"/>
        <end position="321"/>
    </location>
</feature>
<comment type="similarity">
    <text evidence="2">Belongs to the requiem/DPF family.</text>
</comment>
<dbReference type="InterPro" id="IPR013087">
    <property type="entry name" value="Znf_C2H2_type"/>
</dbReference>
<evidence type="ECO:0000313" key="14">
    <source>
        <dbReference type="EMBL" id="CAF0974235.1"/>
    </source>
</evidence>
<dbReference type="OrthoDB" id="1903104at2759"/>
<feature type="region of interest" description="Disordered" evidence="11">
    <location>
        <begin position="1"/>
        <end position="30"/>
    </location>
</feature>
<evidence type="ECO:0000256" key="11">
    <source>
        <dbReference type="SAM" id="MobiDB-lite"/>
    </source>
</evidence>
<keyword evidence="4" id="KW-0677">Repeat</keyword>
<dbReference type="InterPro" id="IPR001965">
    <property type="entry name" value="Znf_PHD"/>
</dbReference>
<keyword evidence="7" id="KW-0805">Transcription regulation</keyword>
<dbReference type="InterPro" id="IPR011011">
    <property type="entry name" value="Znf_FYVE_PHD"/>
</dbReference>
<keyword evidence="9" id="KW-0539">Nucleus</keyword>
<accession>A0A814F2S6</accession>
<dbReference type="Proteomes" id="UP000663879">
    <property type="component" value="Unassembled WGS sequence"/>
</dbReference>
<comment type="caution">
    <text evidence="14">The sequence shown here is derived from an EMBL/GenBank/DDBJ whole genome shotgun (WGS) entry which is preliminary data.</text>
</comment>
<dbReference type="GO" id="GO:0005634">
    <property type="term" value="C:nucleus"/>
    <property type="evidence" value="ECO:0007669"/>
    <property type="project" value="UniProtKB-SubCell"/>
</dbReference>
<keyword evidence="8" id="KW-0804">Transcription</keyword>
<evidence type="ECO:0000256" key="4">
    <source>
        <dbReference type="ARBA" id="ARBA00022737"/>
    </source>
</evidence>
<evidence type="ECO:0000256" key="8">
    <source>
        <dbReference type="ARBA" id="ARBA00023163"/>
    </source>
</evidence>
<evidence type="ECO:0000256" key="2">
    <source>
        <dbReference type="ARBA" id="ARBA00010539"/>
    </source>
</evidence>
<feature type="region of interest" description="Disordered" evidence="11">
    <location>
        <begin position="134"/>
        <end position="160"/>
    </location>
</feature>
<evidence type="ECO:0000256" key="6">
    <source>
        <dbReference type="ARBA" id="ARBA00022833"/>
    </source>
</evidence>
<keyword evidence="6" id="KW-0862">Zinc</keyword>
<dbReference type="PROSITE" id="PS50157">
    <property type="entry name" value="ZINC_FINGER_C2H2_2"/>
    <property type="match status" value="1"/>
</dbReference>
<dbReference type="PROSITE" id="PS50016">
    <property type="entry name" value="ZF_PHD_2"/>
    <property type="match status" value="2"/>
</dbReference>
<evidence type="ECO:0000256" key="3">
    <source>
        <dbReference type="ARBA" id="ARBA00022723"/>
    </source>
</evidence>
<protein>
    <submittedName>
        <fullName evidence="14">Uncharacterized protein</fullName>
    </submittedName>
</protein>
<feature type="domain" description="PHD-type" evidence="12">
    <location>
        <begin position="381"/>
        <end position="430"/>
    </location>
</feature>
<feature type="domain" description="C2H2-type" evidence="13">
    <location>
        <begin position="242"/>
        <end position="270"/>
    </location>
</feature>
<dbReference type="EMBL" id="CAJNOC010003245">
    <property type="protein sequence ID" value="CAF0974235.1"/>
    <property type="molecule type" value="Genomic_DNA"/>
</dbReference>
<dbReference type="Gene3D" id="3.30.40.10">
    <property type="entry name" value="Zinc/RING finger domain, C3HC4 (zinc finger)"/>
    <property type="match status" value="1"/>
</dbReference>
<dbReference type="SMART" id="SM00249">
    <property type="entry name" value="PHD"/>
    <property type="match status" value="2"/>
</dbReference>
<gene>
    <name evidence="14" type="ORF">OXX778_LOCUS15082</name>
</gene>
<dbReference type="InterPro" id="IPR025750">
    <property type="entry name" value="DPF1-3_N"/>
</dbReference>
<keyword evidence="5 10" id="KW-0863">Zinc-finger</keyword>
<feature type="region of interest" description="Disordered" evidence="11">
    <location>
        <begin position="265"/>
        <end position="321"/>
    </location>
</feature>
<dbReference type="PANTHER" id="PTHR45888:SF4">
    <property type="entry name" value="PHD FINGER PROTEIN 10"/>
    <property type="match status" value="1"/>
</dbReference>
<feature type="domain" description="PHD-type" evidence="12">
    <location>
        <begin position="325"/>
        <end position="384"/>
    </location>
</feature>
<comment type="subcellular location">
    <subcellularLocation>
        <location evidence="1">Nucleus</location>
    </subcellularLocation>
</comment>
<feature type="region of interest" description="Disordered" evidence="11">
    <location>
        <begin position="204"/>
        <end position="228"/>
    </location>
</feature>
<sequence length="430" mass="49807">MPRLKSVDTSSTNDSSCKQISSSSYSKLKGGDKSYQEAIEAAKNYNKRLIRDRKMRIPFLDSQTRVAQANSMLWLMEYQRREVDDFDDDQQMDNKNNYVYFYPNKKWYKHRRMNIDPMDTSVFPHAYNRIQQNQQGDENSNSMDSTAFQHHNGHSASNSSIHQNLMKQSSISNDYDDESSNHYLHQTNSHVFQSHFHEDSLENFDEHEHDSDDNDYEDKKKKKKGKRGKRIEAFTIGEDKQFICDRCGAKYKTKPGLVYHFQKAHSKKESTNGHSNGHSHHHHTPKTEAIPPDENTTNSIYESGVDDMNSTSSVPQMNGHKQNGTIRCGICNGNESENRTHQPEKLIGCHECQKQFHPTCLNFSTTMLQSVKKYNWHCIECKKCTHCGSAENDDKLLFCDECDRGFHMYCLKPPLQEAPDGDWKCELCSK</sequence>
<evidence type="ECO:0000256" key="5">
    <source>
        <dbReference type="ARBA" id="ARBA00022771"/>
    </source>
</evidence>
<keyword evidence="3" id="KW-0479">Metal-binding</keyword>
<dbReference type="InterPro" id="IPR013083">
    <property type="entry name" value="Znf_RING/FYVE/PHD"/>
</dbReference>
<dbReference type="InterPro" id="IPR019787">
    <property type="entry name" value="Znf_PHD-finger"/>
</dbReference>
<dbReference type="Pfam" id="PF14051">
    <property type="entry name" value="DPF1-3_N"/>
    <property type="match status" value="1"/>
</dbReference>
<evidence type="ECO:0000313" key="15">
    <source>
        <dbReference type="Proteomes" id="UP000663879"/>
    </source>
</evidence>
<feature type="compositionally biased region" description="Low complexity" evidence="11">
    <location>
        <begin position="15"/>
        <end position="28"/>
    </location>
</feature>
<evidence type="ECO:0000256" key="9">
    <source>
        <dbReference type="ARBA" id="ARBA00023242"/>
    </source>
</evidence>
<dbReference type="GO" id="GO:0008270">
    <property type="term" value="F:zinc ion binding"/>
    <property type="evidence" value="ECO:0007669"/>
    <property type="project" value="UniProtKB-KW"/>
</dbReference>
<evidence type="ECO:0000256" key="7">
    <source>
        <dbReference type="ARBA" id="ARBA00023015"/>
    </source>
</evidence>
<dbReference type="PANTHER" id="PTHR45888">
    <property type="entry name" value="HL01030P-RELATED"/>
    <property type="match status" value="1"/>
</dbReference>
<organism evidence="14 15">
    <name type="scientific">Brachionus calyciflorus</name>
    <dbReference type="NCBI Taxonomy" id="104777"/>
    <lineage>
        <taxon>Eukaryota</taxon>
        <taxon>Metazoa</taxon>
        <taxon>Spiralia</taxon>
        <taxon>Gnathifera</taxon>
        <taxon>Rotifera</taxon>
        <taxon>Eurotatoria</taxon>
        <taxon>Monogononta</taxon>
        <taxon>Pseudotrocha</taxon>
        <taxon>Ploima</taxon>
        <taxon>Brachionidae</taxon>
        <taxon>Brachionus</taxon>
    </lineage>
</organism>
<evidence type="ECO:0000259" key="13">
    <source>
        <dbReference type="PROSITE" id="PS50157"/>
    </source>
</evidence>
<dbReference type="SUPFAM" id="SSF57903">
    <property type="entry name" value="FYVE/PHD zinc finger"/>
    <property type="match status" value="2"/>
</dbReference>
<dbReference type="CDD" id="cd15526">
    <property type="entry name" value="PHD1_MOZ_d4"/>
    <property type="match status" value="1"/>
</dbReference>
<evidence type="ECO:0000256" key="1">
    <source>
        <dbReference type="ARBA" id="ARBA00004123"/>
    </source>
</evidence>